<dbReference type="Proteomes" id="UP000256913">
    <property type="component" value="Unassembled WGS sequence"/>
</dbReference>
<feature type="signal peptide" evidence="2">
    <location>
        <begin position="1"/>
        <end position="20"/>
    </location>
</feature>
<evidence type="ECO:0008006" key="5">
    <source>
        <dbReference type="Google" id="ProtNLM"/>
    </source>
</evidence>
<keyword evidence="4" id="KW-1185">Reference proteome</keyword>
<feature type="transmembrane region" description="Helical" evidence="1">
    <location>
        <begin position="215"/>
        <end position="235"/>
    </location>
</feature>
<dbReference type="InterPro" id="IPR037185">
    <property type="entry name" value="EmrE-like"/>
</dbReference>
<sequence length="303" mass="31161">MIVTVAVGFGLLAAFLFAAAASLQQRAAHRHPPAVVDGDGPPRRTAVFVGLWRLIRRLVREPLWLIGWSTNLVGFGAQALALRFGSVALVQPLLVTQLLFALPMAAAWRQRRPSGRDWLSAALICGGLVAFFAVRGVAPVDGEANRLHLLLGCIVAAAVVLLILPFSDGMPTLVRATTLAIAAGICFAVSAAMIKVTTEDLLVRGVLATARDWPGYVLAASTLGGLLLGQGAFAAGSLASAVAAMSITNPVASYLLGVYAFKVAPPETPTALLGLAVAGALISLGAVGLAHSPLVRAGEPALS</sequence>
<dbReference type="EMBL" id="QUMQ01000001">
    <property type="protein sequence ID" value="REG00046.1"/>
    <property type="molecule type" value="Genomic_DNA"/>
</dbReference>
<dbReference type="PANTHER" id="PTHR40761">
    <property type="entry name" value="CONSERVED INTEGRAL MEMBRANE ALANINE VALINE AND LEUCINE RICH PROTEIN-RELATED"/>
    <property type="match status" value="1"/>
</dbReference>
<dbReference type="OrthoDB" id="4571836at2"/>
<feature type="transmembrane region" description="Helical" evidence="1">
    <location>
        <begin position="273"/>
        <end position="294"/>
    </location>
</feature>
<accession>A0A3D9ZS66</accession>
<evidence type="ECO:0000313" key="4">
    <source>
        <dbReference type="Proteomes" id="UP000256913"/>
    </source>
</evidence>
<dbReference type="NCBIfam" id="NF038012">
    <property type="entry name" value="DMT_1"/>
    <property type="match status" value="1"/>
</dbReference>
<keyword evidence="1" id="KW-0472">Membrane</keyword>
<dbReference type="SUPFAM" id="SSF103481">
    <property type="entry name" value="Multidrug resistance efflux transporter EmrE"/>
    <property type="match status" value="1"/>
</dbReference>
<proteinExistence type="predicted"/>
<gene>
    <name evidence="3" type="ORF">DFJ67_6092</name>
</gene>
<dbReference type="AlphaFoldDB" id="A0A3D9ZS66"/>
<evidence type="ECO:0000313" key="3">
    <source>
        <dbReference type="EMBL" id="REG00046.1"/>
    </source>
</evidence>
<name>A0A3D9ZS66_9ACTN</name>
<keyword evidence="1" id="KW-1133">Transmembrane helix</keyword>
<organism evidence="3 4">
    <name type="scientific">Asanoa ferruginea</name>
    <dbReference type="NCBI Taxonomy" id="53367"/>
    <lineage>
        <taxon>Bacteria</taxon>
        <taxon>Bacillati</taxon>
        <taxon>Actinomycetota</taxon>
        <taxon>Actinomycetes</taxon>
        <taxon>Micromonosporales</taxon>
        <taxon>Micromonosporaceae</taxon>
        <taxon>Asanoa</taxon>
    </lineage>
</organism>
<protein>
    <recommendedName>
        <fullName evidence="5">EamA-like transporter family protein</fullName>
    </recommendedName>
</protein>
<reference evidence="3 4" key="1">
    <citation type="submission" date="2018-08" db="EMBL/GenBank/DDBJ databases">
        <title>Sequencing the genomes of 1000 actinobacteria strains.</title>
        <authorList>
            <person name="Klenk H.-P."/>
        </authorList>
    </citation>
    <scope>NUCLEOTIDE SEQUENCE [LARGE SCALE GENOMIC DNA]</scope>
    <source>
        <strain evidence="3 4">DSM 44099</strain>
    </source>
</reference>
<evidence type="ECO:0000256" key="2">
    <source>
        <dbReference type="SAM" id="SignalP"/>
    </source>
</evidence>
<feature type="chain" id="PRO_5039230601" description="EamA-like transporter family protein" evidence="2">
    <location>
        <begin position="21"/>
        <end position="303"/>
    </location>
</feature>
<feature type="transmembrane region" description="Helical" evidence="1">
    <location>
        <begin position="149"/>
        <end position="167"/>
    </location>
</feature>
<keyword evidence="1" id="KW-0812">Transmembrane</keyword>
<feature type="transmembrane region" description="Helical" evidence="1">
    <location>
        <begin position="173"/>
        <end position="194"/>
    </location>
</feature>
<comment type="caution">
    <text evidence="3">The sequence shown here is derived from an EMBL/GenBank/DDBJ whole genome shotgun (WGS) entry which is preliminary data.</text>
</comment>
<feature type="transmembrane region" description="Helical" evidence="1">
    <location>
        <begin position="118"/>
        <end position="137"/>
    </location>
</feature>
<feature type="transmembrane region" description="Helical" evidence="1">
    <location>
        <begin position="241"/>
        <end position="261"/>
    </location>
</feature>
<dbReference type="PANTHER" id="PTHR40761:SF1">
    <property type="entry name" value="CONSERVED INTEGRAL MEMBRANE ALANINE VALINE AND LEUCINE RICH PROTEIN-RELATED"/>
    <property type="match status" value="1"/>
</dbReference>
<evidence type="ECO:0000256" key="1">
    <source>
        <dbReference type="SAM" id="Phobius"/>
    </source>
</evidence>
<feature type="transmembrane region" description="Helical" evidence="1">
    <location>
        <begin position="89"/>
        <end position="106"/>
    </location>
</feature>
<keyword evidence="2" id="KW-0732">Signal</keyword>